<organism evidence="2">
    <name type="scientific">Anopheles braziliensis</name>
    <dbReference type="NCBI Taxonomy" id="58242"/>
    <lineage>
        <taxon>Eukaryota</taxon>
        <taxon>Metazoa</taxon>
        <taxon>Ecdysozoa</taxon>
        <taxon>Arthropoda</taxon>
        <taxon>Hexapoda</taxon>
        <taxon>Insecta</taxon>
        <taxon>Pterygota</taxon>
        <taxon>Neoptera</taxon>
        <taxon>Endopterygota</taxon>
        <taxon>Diptera</taxon>
        <taxon>Nematocera</taxon>
        <taxon>Culicoidea</taxon>
        <taxon>Culicidae</taxon>
        <taxon>Anophelinae</taxon>
        <taxon>Anopheles</taxon>
    </lineage>
</organism>
<protein>
    <submittedName>
        <fullName evidence="2">Putative secreted peptide</fullName>
    </submittedName>
</protein>
<name>A0A2M3ZWI3_9DIPT</name>
<proteinExistence type="predicted"/>
<evidence type="ECO:0000256" key="1">
    <source>
        <dbReference type="SAM" id="MobiDB-lite"/>
    </source>
</evidence>
<accession>A0A2M3ZWI3</accession>
<reference evidence="2" key="1">
    <citation type="submission" date="2018-01" db="EMBL/GenBank/DDBJ databases">
        <title>An insight into the sialome of Amazonian anophelines.</title>
        <authorList>
            <person name="Ribeiro J.M."/>
            <person name="Scarpassa V."/>
            <person name="Calvo E."/>
        </authorList>
    </citation>
    <scope>NUCLEOTIDE SEQUENCE</scope>
    <source>
        <tissue evidence="2">Salivary glands</tissue>
    </source>
</reference>
<evidence type="ECO:0000313" key="2">
    <source>
        <dbReference type="EMBL" id="MBW32845.1"/>
    </source>
</evidence>
<dbReference type="AlphaFoldDB" id="A0A2M3ZWI3"/>
<sequence length="74" mass="7974">MYLRTSPVSIARLTLMSSLLECNPRLSAISLFRTRQFGGCLVAQKLATSRARRAGDGGITRDSGDGSCLRSIGR</sequence>
<dbReference type="EMBL" id="GGFM01012094">
    <property type="protein sequence ID" value="MBW32845.1"/>
    <property type="molecule type" value="Transcribed_RNA"/>
</dbReference>
<feature type="region of interest" description="Disordered" evidence="1">
    <location>
        <begin position="51"/>
        <end position="74"/>
    </location>
</feature>